<comment type="caution">
    <text evidence="3">The sequence shown here is derived from an EMBL/GenBank/DDBJ whole genome shotgun (WGS) entry which is preliminary data.</text>
</comment>
<dbReference type="PANTHER" id="PTHR13847:SF287">
    <property type="entry name" value="FAD-DEPENDENT OXIDOREDUCTASE DOMAIN-CONTAINING PROTEIN 1"/>
    <property type="match status" value="1"/>
</dbReference>
<organism evidence="3 4">
    <name type="scientific">Pseudomonas syringae pv. helianthi</name>
    <dbReference type="NCBI Taxonomy" id="251654"/>
    <lineage>
        <taxon>Bacteria</taxon>
        <taxon>Pseudomonadati</taxon>
        <taxon>Pseudomonadota</taxon>
        <taxon>Gammaproteobacteria</taxon>
        <taxon>Pseudomonadales</taxon>
        <taxon>Pseudomonadaceae</taxon>
        <taxon>Pseudomonas</taxon>
    </lineage>
</organism>
<feature type="domain" description="FAD dependent oxidoreductase" evidence="2">
    <location>
        <begin position="69"/>
        <end position="417"/>
    </location>
</feature>
<dbReference type="GO" id="GO:0005737">
    <property type="term" value="C:cytoplasm"/>
    <property type="evidence" value="ECO:0007669"/>
    <property type="project" value="TreeGrafter"/>
</dbReference>
<dbReference type="Proteomes" id="UP000279173">
    <property type="component" value="Unassembled WGS sequence"/>
</dbReference>
<evidence type="ECO:0000313" key="4">
    <source>
        <dbReference type="Proteomes" id="UP000279173"/>
    </source>
</evidence>
<sequence>MRSQSCQGLQSRRHGPLPGALLLSGRCRGHRCPSRCAGRAGRSPARSGTGQTVVDADRRGDLMKQPKVDVLIVGGGFMGSASAFFLRQRGKSVTLLERDVIGQYASGVNFGNVRRQGRHLGQLELANRSRALWQRLPELIGEDLEFLPSGHMRVCYREDEIAELEAYAAAPQARELDLKIYSGKALHERFGFLGPDVKGGSYAPHDGHANPRLAAPAFARAATRAGARIEERTEVAHVEKTGNGFEVTTTDGRIFTADQLLITAGAWGQKLSEQFGEPVPLETNGPQMAVTEPVPYALPTVIGVFTKIPHEVIYFRQIARGNIIIGGGFRSKPDMINRRASVEPRSIINQVQQMRRLLPGVGNLNIIRVWSGIEGYTPDSLPVMGRSGKVDGLFYAFAFCGHGFQLGPGVGDVMAELISTGATSTSISPFDIRRFDIRTDQVSKAS</sequence>
<keyword evidence="1" id="KW-0560">Oxidoreductase</keyword>
<evidence type="ECO:0000256" key="1">
    <source>
        <dbReference type="ARBA" id="ARBA00023002"/>
    </source>
</evidence>
<dbReference type="GO" id="GO:0016491">
    <property type="term" value="F:oxidoreductase activity"/>
    <property type="evidence" value="ECO:0007669"/>
    <property type="project" value="UniProtKB-KW"/>
</dbReference>
<protein>
    <submittedName>
        <fullName evidence="3">FAD dependent oxidoreductase</fullName>
    </submittedName>
</protein>
<dbReference type="Gene3D" id="3.50.50.60">
    <property type="entry name" value="FAD/NAD(P)-binding domain"/>
    <property type="match status" value="1"/>
</dbReference>
<dbReference type="InterPro" id="IPR036188">
    <property type="entry name" value="FAD/NAD-bd_sf"/>
</dbReference>
<accession>A0A3M6CH88</accession>
<evidence type="ECO:0000313" key="3">
    <source>
        <dbReference type="EMBL" id="RMV43130.1"/>
    </source>
</evidence>
<evidence type="ECO:0000259" key="2">
    <source>
        <dbReference type="Pfam" id="PF01266"/>
    </source>
</evidence>
<dbReference type="InterPro" id="IPR006076">
    <property type="entry name" value="FAD-dep_OxRdtase"/>
</dbReference>
<dbReference type="PANTHER" id="PTHR13847">
    <property type="entry name" value="SARCOSINE DEHYDROGENASE-RELATED"/>
    <property type="match status" value="1"/>
</dbReference>
<dbReference type="EMBL" id="RBUT01000175">
    <property type="protein sequence ID" value="RMV43130.1"/>
    <property type="molecule type" value="Genomic_DNA"/>
</dbReference>
<dbReference type="Pfam" id="PF01266">
    <property type="entry name" value="DAO"/>
    <property type="match status" value="1"/>
</dbReference>
<name>A0A3M6CH88_9PSED</name>
<proteinExistence type="predicted"/>
<dbReference type="Gene3D" id="3.30.9.10">
    <property type="entry name" value="D-Amino Acid Oxidase, subunit A, domain 2"/>
    <property type="match status" value="1"/>
</dbReference>
<gene>
    <name evidence="3" type="ORF">ALP10_101485</name>
</gene>
<dbReference type="SUPFAM" id="SSF54373">
    <property type="entry name" value="FAD-linked reductases, C-terminal domain"/>
    <property type="match status" value="1"/>
</dbReference>
<dbReference type="AlphaFoldDB" id="A0A3M6CH88"/>
<reference evidence="3 4" key="1">
    <citation type="submission" date="2018-08" db="EMBL/GenBank/DDBJ databases">
        <title>Recombination of ecologically and evolutionarily significant loci maintains genetic cohesion in the Pseudomonas syringae species complex.</title>
        <authorList>
            <person name="Dillon M."/>
            <person name="Thakur S."/>
            <person name="Almeida R.N.D."/>
            <person name="Weir B.S."/>
            <person name="Guttman D.S."/>
        </authorList>
    </citation>
    <scope>NUCLEOTIDE SEQUENCE [LARGE SCALE GENOMIC DNA]</scope>
    <source>
        <strain evidence="3 4">ICMP 3263</strain>
    </source>
</reference>
<dbReference type="SUPFAM" id="SSF51905">
    <property type="entry name" value="FAD/NAD(P)-binding domain"/>
    <property type="match status" value="1"/>
</dbReference>